<organism evidence="3 4">
    <name type="scientific">Lentzea indica</name>
    <dbReference type="NCBI Taxonomy" id="2604800"/>
    <lineage>
        <taxon>Bacteria</taxon>
        <taxon>Bacillati</taxon>
        <taxon>Actinomycetota</taxon>
        <taxon>Actinomycetes</taxon>
        <taxon>Pseudonocardiales</taxon>
        <taxon>Pseudonocardiaceae</taxon>
        <taxon>Lentzea</taxon>
    </lineage>
</organism>
<accession>A0ABX1FDG8</accession>
<keyword evidence="2" id="KW-1133">Transmembrane helix</keyword>
<feature type="region of interest" description="Disordered" evidence="1">
    <location>
        <begin position="100"/>
        <end position="120"/>
    </location>
</feature>
<keyword evidence="4" id="KW-1185">Reference proteome</keyword>
<evidence type="ECO:0000313" key="4">
    <source>
        <dbReference type="Proteomes" id="UP001515943"/>
    </source>
</evidence>
<dbReference type="RefSeq" id="WP_167971881.1">
    <property type="nucleotide sequence ID" value="NZ_VSRL01000020.1"/>
</dbReference>
<proteinExistence type="predicted"/>
<name>A0ABX1FDG8_9PSEU</name>
<feature type="compositionally biased region" description="Low complexity" evidence="1">
    <location>
        <begin position="101"/>
        <end position="120"/>
    </location>
</feature>
<dbReference type="EMBL" id="VSRL01000020">
    <property type="protein sequence ID" value="NKE56825.1"/>
    <property type="molecule type" value="Genomic_DNA"/>
</dbReference>
<evidence type="ECO:0000313" key="3">
    <source>
        <dbReference type="EMBL" id="NKE56825.1"/>
    </source>
</evidence>
<reference evidence="3 4" key="1">
    <citation type="submission" date="2019-08" db="EMBL/GenBank/DDBJ databases">
        <title>Lentzea from Indian Himalayas.</title>
        <authorList>
            <person name="Mandal S."/>
            <person name="Mallick Gupta A."/>
            <person name="Maiti P.K."/>
            <person name="Sarkar J."/>
            <person name="Mandal S."/>
        </authorList>
    </citation>
    <scope>NUCLEOTIDE SEQUENCE [LARGE SCALE GENOMIC DNA]</scope>
    <source>
        <strain evidence="3 4">PSKA42</strain>
    </source>
</reference>
<feature type="region of interest" description="Disordered" evidence="1">
    <location>
        <begin position="1"/>
        <end position="50"/>
    </location>
</feature>
<evidence type="ECO:0000256" key="1">
    <source>
        <dbReference type="SAM" id="MobiDB-lite"/>
    </source>
</evidence>
<keyword evidence="2" id="KW-0812">Transmembrane</keyword>
<feature type="transmembrane region" description="Helical" evidence="2">
    <location>
        <begin position="72"/>
        <end position="91"/>
    </location>
</feature>
<evidence type="ECO:0000256" key="2">
    <source>
        <dbReference type="SAM" id="Phobius"/>
    </source>
</evidence>
<dbReference type="Proteomes" id="UP001515943">
    <property type="component" value="Unassembled WGS sequence"/>
</dbReference>
<protein>
    <submittedName>
        <fullName evidence="3">Uncharacterized protein</fullName>
    </submittedName>
</protein>
<keyword evidence="2" id="KW-0472">Membrane</keyword>
<gene>
    <name evidence="3" type="ORF">FXN61_08235</name>
</gene>
<comment type="caution">
    <text evidence="3">The sequence shown here is derived from an EMBL/GenBank/DDBJ whole genome shotgun (WGS) entry which is preliminary data.</text>
</comment>
<sequence>MSTPPNEPERPRPESADLYGPPSPDPFSAFAAPPEQPPPPGTGTGRPIGVYDVPEPVIPVAPHRESGAGVKIVIVLAVFALLLGGVIFWLSTKDTIDFGGSSAPTSATARTTTPPTTTSKPAPFAEVGDCVLMTGNAAQPDYKKVSCGENNYTVSKVASSSSEKCGEVADGYVQYVKFSVLERVSVCLIPVFADGQCYDFSLAQIQAAVPKKECGTFGVARVKVLANTVDKAACGPNPLLALAYPEIKTTYCFTQTS</sequence>